<reference evidence="1" key="2">
    <citation type="journal article" date="2007" name="Science">
        <title>Draft genome sequence of the sexually transmitted pathogen Trichomonas vaginalis.</title>
        <authorList>
            <person name="Carlton J.M."/>
            <person name="Hirt R.P."/>
            <person name="Silva J.C."/>
            <person name="Delcher A.L."/>
            <person name="Schatz M."/>
            <person name="Zhao Q."/>
            <person name="Wortman J.R."/>
            <person name="Bidwell S.L."/>
            <person name="Alsmark U.C.M."/>
            <person name="Besteiro S."/>
            <person name="Sicheritz-Ponten T."/>
            <person name="Noel C.J."/>
            <person name="Dacks J.B."/>
            <person name="Foster P.G."/>
            <person name="Simillion C."/>
            <person name="Van de Peer Y."/>
            <person name="Miranda-Saavedra D."/>
            <person name="Barton G.J."/>
            <person name="Westrop G.D."/>
            <person name="Mueller S."/>
            <person name="Dessi D."/>
            <person name="Fiori P.L."/>
            <person name="Ren Q."/>
            <person name="Paulsen I."/>
            <person name="Zhang H."/>
            <person name="Bastida-Corcuera F.D."/>
            <person name="Simoes-Barbosa A."/>
            <person name="Brown M.T."/>
            <person name="Hayes R.D."/>
            <person name="Mukherjee M."/>
            <person name="Okumura C.Y."/>
            <person name="Schneider R."/>
            <person name="Smith A.J."/>
            <person name="Vanacova S."/>
            <person name="Villalvazo M."/>
            <person name="Haas B.J."/>
            <person name="Pertea M."/>
            <person name="Feldblyum T.V."/>
            <person name="Utterback T.R."/>
            <person name="Shu C.L."/>
            <person name="Osoegawa K."/>
            <person name="de Jong P.J."/>
            <person name="Hrdy I."/>
            <person name="Horvathova L."/>
            <person name="Zubacova Z."/>
            <person name="Dolezal P."/>
            <person name="Malik S.B."/>
            <person name="Logsdon J.M. Jr."/>
            <person name="Henze K."/>
            <person name="Gupta A."/>
            <person name="Wang C.C."/>
            <person name="Dunne R.L."/>
            <person name="Upcroft J.A."/>
            <person name="Upcroft P."/>
            <person name="White O."/>
            <person name="Salzberg S.L."/>
            <person name="Tang P."/>
            <person name="Chiu C.-H."/>
            <person name="Lee Y.-S."/>
            <person name="Embley T.M."/>
            <person name="Coombs G.H."/>
            <person name="Mottram J.C."/>
            <person name="Tachezy J."/>
            <person name="Fraser-Liggett C.M."/>
            <person name="Johnson P.J."/>
        </authorList>
    </citation>
    <scope>NUCLEOTIDE SEQUENCE [LARGE SCALE GENOMIC DNA]</scope>
    <source>
        <strain evidence="1">G3</strain>
    </source>
</reference>
<dbReference type="KEGG" id="tva:4766132"/>
<keyword evidence="2" id="KW-1185">Reference proteome</keyword>
<gene>
    <name evidence="1" type="ORF">TVAG_403980</name>
</gene>
<evidence type="ECO:0000313" key="2">
    <source>
        <dbReference type="Proteomes" id="UP000001542"/>
    </source>
</evidence>
<sequence>MTPTKHEDGTLPDLWNKYFGTKFSGNITTCVNCSLPSQSQYFLYLCLFYDLSNCGIYISSSNYDFFETDSTFYNCYSPDTGGGMYVYGSNSAINRRFCGDLCKGLTGSKGAQFLYSQAAYNNSFIEGTVFNCPPNYGGNTIRLTGGNQIIYSVNDSYNQANWDSCFYIESGISIVVNFSSFGYNRNYEVNEMIESQIQITMFYNNIINNTNCDELFLLGGSNLECYHCSFINNDYTTFSSYSSILDSCYIDTYFDYTTTNTIETSFVNPLSHLSTAYCLAVIPIPQDNRKQVEITEEMKIKKKDGKLLLFLVSAYTDAIY</sequence>
<dbReference type="RefSeq" id="XP_001320453.1">
    <property type="nucleotide sequence ID" value="XM_001320418.1"/>
</dbReference>
<evidence type="ECO:0000313" key="1">
    <source>
        <dbReference type="EMBL" id="EAY08230.1"/>
    </source>
</evidence>
<dbReference type="VEuPathDB" id="TrichDB:TVAGG3_0675830"/>
<name>A2EGE7_TRIV3</name>
<dbReference type="InParanoid" id="A2EGE7"/>
<dbReference type="Proteomes" id="UP000001542">
    <property type="component" value="Unassembled WGS sequence"/>
</dbReference>
<protein>
    <submittedName>
        <fullName evidence="1">Uncharacterized protein</fullName>
    </submittedName>
</protein>
<dbReference type="AlphaFoldDB" id="A2EGE7"/>
<organism evidence="1 2">
    <name type="scientific">Trichomonas vaginalis (strain ATCC PRA-98 / G3)</name>
    <dbReference type="NCBI Taxonomy" id="412133"/>
    <lineage>
        <taxon>Eukaryota</taxon>
        <taxon>Metamonada</taxon>
        <taxon>Parabasalia</taxon>
        <taxon>Trichomonadida</taxon>
        <taxon>Trichomonadidae</taxon>
        <taxon>Trichomonas</taxon>
    </lineage>
</organism>
<proteinExistence type="predicted"/>
<accession>A2EGE7</accession>
<dbReference type="EMBL" id="DS113382">
    <property type="protein sequence ID" value="EAY08230.1"/>
    <property type="molecule type" value="Genomic_DNA"/>
</dbReference>
<reference evidence="1" key="1">
    <citation type="submission" date="2006-10" db="EMBL/GenBank/DDBJ databases">
        <authorList>
            <person name="Amadeo P."/>
            <person name="Zhao Q."/>
            <person name="Wortman J."/>
            <person name="Fraser-Liggett C."/>
            <person name="Carlton J."/>
        </authorList>
    </citation>
    <scope>NUCLEOTIDE SEQUENCE</scope>
    <source>
        <strain evidence="1">G3</strain>
    </source>
</reference>
<dbReference type="VEuPathDB" id="TrichDB:TVAG_403980"/>